<gene>
    <name evidence="2" type="ORF">KY290_010270</name>
</gene>
<proteinExistence type="predicted"/>
<dbReference type="Proteomes" id="UP000826656">
    <property type="component" value="Unassembled WGS sequence"/>
</dbReference>
<evidence type="ECO:0000256" key="1">
    <source>
        <dbReference type="SAM" id="MobiDB-lite"/>
    </source>
</evidence>
<evidence type="ECO:0000313" key="3">
    <source>
        <dbReference type="Proteomes" id="UP000826656"/>
    </source>
</evidence>
<sequence>MIYWDRTGTGPDRNGTGMNGTGIPVPNHGTVPFRVPVQCIPSRPEYCRTGTNRNGTGTDRNGTGTTRSGAQP</sequence>
<organism evidence="2 3">
    <name type="scientific">Solanum tuberosum</name>
    <name type="common">Potato</name>
    <dbReference type="NCBI Taxonomy" id="4113"/>
    <lineage>
        <taxon>Eukaryota</taxon>
        <taxon>Viridiplantae</taxon>
        <taxon>Streptophyta</taxon>
        <taxon>Embryophyta</taxon>
        <taxon>Tracheophyta</taxon>
        <taxon>Spermatophyta</taxon>
        <taxon>Magnoliopsida</taxon>
        <taxon>eudicotyledons</taxon>
        <taxon>Gunneridae</taxon>
        <taxon>Pentapetalae</taxon>
        <taxon>asterids</taxon>
        <taxon>lamiids</taxon>
        <taxon>Solanales</taxon>
        <taxon>Solanaceae</taxon>
        <taxon>Solanoideae</taxon>
        <taxon>Solaneae</taxon>
        <taxon>Solanum</taxon>
    </lineage>
</organism>
<reference evidence="2 3" key="1">
    <citation type="journal article" date="2021" name="bioRxiv">
        <title>Chromosome-scale and haplotype-resolved genome assembly of a tetraploid potato cultivar.</title>
        <authorList>
            <person name="Sun H."/>
            <person name="Jiao W.-B."/>
            <person name="Krause K."/>
            <person name="Campoy J.A."/>
            <person name="Goel M."/>
            <person name="Folz-Donahue K."/>
            <person name="Kukat C."/>
            <person name="Huettel B."/>
            <person name="Schneeberger K."/>
        </authorList>
    </citation>
    <scope>NUCLEOTIDE SEQUENCE [LARGE SCALE GENOMIC DNA]</scope>
    <source>
        <strain evidence="2">SolTubOtavaFocal</strain>
        <tissue evidence="2">Leaves</tissue>
    </source>
</reference>
<dbReference type="EMBL" id="JAIVGD010000005">
    <property type="protein sequence ID" value="KAH0773133.1"/>
    <property type="molecule type" value="Genomic_DNA"/>
</dbReference>
<feature type="region of interest" description="Disordered" evidence="1">
    <location>
        <begin position="1"/>
        <end position="30"/>
    </location>
</feature>
<keyword evidence="3" id="KW-1185">Reference proteome</keyword>
<comment type="caution">
    <text evidence="2">The sequence shown here is derived from an EMBL/GenBank/DDBJ whole genome shotgun (WGS) entry which is preliminary data.</text>
</comment>
<evidence type="ECO:0000313" key="2">
    <source>
        <dbReference type="EMBL" id="KAH0773133.1"/>
    </source>
</evidence>
<name>A0ABQ7VXB0_SOLTU</name>
<protein>
    <submittedName>
        <fullName evidence="2">Uncharacterized protein</fullName>
    </submittedName>
</protein>
<accession>A0ABQ7VXB0</accession>
<feature type="region of interest" description="Disordered" evidence="1">
    <location>
        <begin position="43"/>
        <end position="72"/>
    </location>
</feature>
<feature type="compositionally biased region" description="Low complexity" evidence="1">
    <location>
        <begin position="48"/>
        <end position="72"/>
    </location>
</feature>